<comment type="subcellular location">
    <subcellularLocation>
        <location evidence="1">Membrane</location>
        <topology evidence="1">Multi-pass membrane protein</topology>
    </subcellularLocation>
</comment>
<evidence type="ECO:0000313" key="9">
    <source>
        <dbReference type="Proteomes" id="UP000481861"/>
    </source>
</evidence>
<dbReference type="Proteomes" id="UP000481861">
    <property type="component" value="Unassembled WGS sequence"/>
</dbReference>
<sequence>MAIPDYLLKMPAATPPPGVQSNFVDPETNGEPARVVSICFTAAAVLMVALRLYARTTLPKGQRLGWDDVTCVMALVGSIANMVSVLLLMDVGFGRHLWDVRALDLTPQVLLLYAGLDVSYTIAAFFTKLSLLLMYHRLFQVISTSRWLIYAGVGLITCTVVPNLTCSVLRVKRCIPAEKMAGDPYCSNWTVNVVMLTSGTFNTVADLLILFIPIQRVLKLQSIAQARVGLLLIFSVGLIACLSSCVRVIVVGVNRNTIDGFWNAARSAPYMITELNLGIICACVVLMRTLFRKATRAVRSRSGFFIFGKKDDSQIDLCERSEPSLKQSVRSHQEESADDVLQRIIVR</sequence>
<keyword evidence="9" id="KW-1185">Reference proteome</keyword>
<evidence type="ECO:0000259" key="7">
    <source>
        <dbReference type="Pfam" id="PF20684"/>
    </source>
</evidence>
<dbReference type="PANTHER" id="PTHR33048:SF47">
    <property type="entry name" value="INTEGRAL MEMBRANE PROTEIN-RELATED"/>
    <property type="match status" value="1"/>
</dbReference>
<organism evidence="8 9">
    <name type="scientific">Massariosphaeria phaeospora</name>
    <dbReference type="NCBI Taxonomy" id="100035"/>
    <lineage>
        <taxon>Eukaryota</taxon>
        <taxon>Fungi</taxon>
        <taxon>Dikarya</taxon>
        <taxon>Ascomycota</taxon>
        <taxon>Pezizomycotina</taxon>
        <taxon>Dothideomycetes</taxon>
        <taxon>Pleosporomycetidae</taxon>
        <taxon>Pleosporales</taxon>
        <taxon>Pleosporales incertae sedis</taxon>
        <taxon>Massariosphaeria</taxon>
    </lineage>
</organism>
<gene>
    <name evidence="8" type="ORF">BDV95DRAFT_586351</name>
</gene>
<protein>
    <recommendedName>
        <fullName evidence="7">Rhodopsin domain-containing protein</fullName>
    </recommendedName>
</protein>
<evidence type="ECO:0000256" key="4">
    <source>
        <dbReference type="ARBA" id="ARBA00023136"/>
    </source>
</evidence>
<dbReference type="OrthoDB" id="444631at2759"/>
<evidence type="ECO:0000256" key="6">
    <source>
        <dbReference type="SAM" id="Phobius"/>
    </source>
</evidence>
<dbReference type="GO" id="GO:0016020">
    <property type="term" value="C:membrane"/>
    <property type="evidence" value="ECO:0007669"/>
    <property type="project" value="UniProtKB-SubCell"/>
</dbReference>
<evidence type="ECO:0000256" key="3">
    <source>
        <dbReference type="ARBA" id="ARBA00022989"/>
    </source>
</evidence>
<reference evidence="8 9" key="1">
    <citation type="submission" date="2020-01" db="EMBL/GenBank/DDBJ databases">
        <authorList>
            <consortium name="DOE Joint Genome Institute"/>
            <person name="Haridas S."/>
            <person name="Albert R."/>
            <person name="Binder M."/>
            <person name="Bloem J."/>
            <person name="Labutti K."/>
            <person name="Salamov A."/>
            <person name="Andreopoulos B."/>
            <person name="Baker S.E."/>
            <person name="Barry K."/>
            <person name="Bills G."/>
            <person name="Bluhm B.H."/>
            <person name="Cannon C."/>
            <person name="Castanera R."/>
            <person name="Culley D.E."/>
            <person name="Daum C."/>
            <person name="Ezra D."/>
            <person name="Gonzalez J.B."/>
            <person name="Henrissat B."/>
            <person name="Kuo A."/>
            <person name="Liang C."/>
            <person name="Lipzen A."/>
            <person name="Lutzoni F."/>
            <person name="Magnuson J."/>
            <person name="Mondo S."/>
            <person name="Nolan M."/>
            <person name="Ohm R."/>
            <person name="Pangilinan J."/>
            <person name="Park H.-J.H."/>
            <person name="Ramirez L."/>
            <person name="Alfaro M."/>
            <person name="Sun H."/>
            <person name="Tritt A."/>
            <person name="Yoshinaga Y."/>
            <person name="Zwiers L.-H.L."/>
            <person name="Turgeon B.G."/>
            <person name="Goodwin S.B."/>
            <person name="Spatafora J.W."/>
            <person name="Crous P.W."/>
            <person name="Grigoriev I.V."/>
        </authorList>
    </citation>
    <scope>NUCLEOTIDE SEQUENCE [LARGE SCALE GENOMIC DNA]</scope>
    <source>
        <strain evidence="8 9">CBS 611.86</strain>
    </source>
</reference>
<feature type="transmembrane region" description="Helical" evidence="6">
    <location>
        <begin position="66"/>
        <end position="89"/>
    </location>
</feature>
<keyword evidence="2 6" id="KW-0812">Transmembrane</keyword>
<evidence type="ECO:0000256" key="1">
    <source>
        <dbReference type="ARBA" id="ARBA00004141"/>
    </source>
</evidence>
<dbReference type="Pfam" id="PF20684">
    <property type="entry name" value="Fung_rhodopsin"/>
    <property type="match status" value="1"/>
</dbReference>
<feature type="transmembrane region" description="Helical" evidence="6">
    <location>
        <begin position="270"/>
        <end position="291"/>
    </location>
</feature>
<name>A0A7C8I1D8_9PLEO</name>
<keyword evidence="3 6" id="KW-1133">Transmembrane helix</keyword>
<accession>A0A7C8I1D8</accession>
<keyword evidence="4 6" id="KW-0472">Membrane</keyword>
<dbReference type="EMBL" id="JAADJZ010000033">
    <property type="protein sequence ID" value="KAF2865411.1"/>
    <property type="molecule type" value="Genomic_DNA"/>
</dbReference>
<dbReference type="InterPro" id="IPR049326">
    <property type="entry name" value="Rhodopsin_dom_fungi"/>
</dbReference>
<dbReference type="InterPro" id="IPR052337">
    <property type="entry name" value="SAT4-like"/>
</dbReference>
<feature type="transmembrane region" description="Helical" evidence="6">
    <location>
        <begin position="147"/>
        <end position="171"/>
    </location>
</feature>
<feature type="transmembrane region" description="Helical" evidence="6">
    <location>
        <begin position="35"/>
        <end position="54"/>
    </location>
</feature>
<feature type="transmembrane region" description="Helical" evidence="6">
    <location>
        <begin position="191"/>
        <end position="214"/>
    </location>
</feature>
<dbReference type="PANTHER" id="PTHR33048">
    <property type="entry name" value="PTH11-LIKE INTEGRAL MEMBRANE PROTEIN (AFU_ORTHOLOGUE AFUA_5G11245)"/>
    <property type="match status" value="1"/>
</dbReference>
<evidence type="ECO:0000313" key="8">
    <source>
        <dbReference type="EMBL" id="KAF2865411.1"/>
    </source>
</evidence>
<feature type="transmembrane region" description="Helical" evidence="6">
    <location>
        <begin position="109"/>
        <end position="135"/>
    </location>
</feature>
<proteinExistence type="inferred from homology"/>
<evidence type="ECO:0000256" key="2">
    <source>
        <dbReference type="ARBA" id="ARBA00022692"/>
    </source>
</evidence>
<dbReference type="AlphaFoldDB" id="A0A7C8I1D8"/>
<comment type="similarity">
    <text evidence="5">Belongs to the SAT4 family.</text>
</comment>
<feature type="transmembrane region" description="Helical" evidence="6">
    <location>
        <begin position="226"/>
        <end position="250"/>
    </location>
</feature>
<evidence type="ECO:0000256" key="5">
    <source>
        <dbReference type="ARBA" id="ARBA00038359"/>
    </source>
</evidence>
<comment type="caution">
    <text evidence="8">The sequence shown here is derived from an EMBL/GenBank/DDBJ whole genome shotgun (WGS) entry which is preliminary data.</text>
</comment>
<feature type="domain" description="Rhodopsin" evidence="7">
    <location>
        <begin position="50"/>
        <end position="293"/>
    </location>
</feature>